<keyword evidence="2" id="KW-1185">Reference proteome</keyword>
<dbReference type="AlphaFoldDB" id="A0A1R3VFX6"/>
<gene>
    <name evidence="1" type="ORF">BQ8794_50254</name>
</gene>
<proteinExistence type="predicted"/>
<name>A0A1R3VFX6_9HYPH</name>
<evidence type="ECO:0000313" key="1">
    <source>
        <dbReference type="EMBL" id="SIT58152.1"/>
    </source>
</evidence>
<accession>A0A1R3VFX6</accession>
<evidence type="ECO:0000313" key="2">
    <source>
        <dbReference type="Proteomes" id="UP000188388"/>
    </source>
</evidence>
<reference evidence="2" key="1">
    <citation type="submission" date="2017-01" db="EMBL/GenBank/DDBJ databases">
        <authorList>
            <person name="Brunel B."/>
        </authorList>
    </citation>
    <scope>NUCLEOTIDE SEQUENCE [LARGE SCALE GENOMIC DNA]</scope>
</reference>
<protein>
    <submittedName>
        <fullName evidence="1">Uncharacterized protein</fullName>
    </submittedName>
</protein>
<dbReference type="STRING" id="1631249.BQ8794_50254"/>
<organism evidence="1 2">
    <name type="scientific">Mesorhizobium prunaredense</name>
    <dbReference type="NCBI Taxonomy" id="1631249"/>
    <lineage>
        <taxon>Bacteria</taxon>
        <taxon>Pseudomonadati</taxon>
        <taxon>Pseudomonadota</taxon>
        <taxon>Alphaproteobacteria</taxon>
        <taxon>Hyphomicrobiales</taxon>
        <taxon>Phyllobacteriaceae</taxon>
        <taxon>Mesorhizobium</taxon>
    </lineage>
</organism>
<dbReference type="EMBL" id="FTPD01000045">
    <property type="protein sequence ID" value="SIT58152.1"/>
    <property type="molecule type" value="Genomic_DNA"/>
</dbReference>
<dbReference type="Proteomes" id="UP000188388">
    <property type="component" value="Unassembled WGS sequence"/>
</dbReference>
<sequence>MIVVPFSDGLPRVLIEAGHRQAVGNTLLTIIVTQCSNRPIKDQKSRRFVASQRNQAATYRHNCSIPLLDS</sequence>